<evidence type="ECO:0000313" key="1">
    <source>
        <dbReference type="EMBL" id="QJA71746.1"/>
    </source>
</evidence>
<dbReference type="EMBL" id="MT141896">
    <property type="protein sequence ID" value="QJA71746.1"/>
    <property type="molecule type" value="Genomic_DNA"/>
</dbReference>
<dbReference type="Gene3D" id="3.40.50.10400">
    <property type="entry name" value="Hypothetical protein PA1492"/>
    <property type="match status" value="1"/>
</dbReference>
<organism evidence="1">
    <name type="scientific">viral metagenome</name>
    <dbReference type="NCBI Taxonomy" id="1070528"/>
    <lineage>
        <taxon>unclassified sequences</taxon>
        <taxon>metagenomes</taxon>
        <taxon>organismal metagenomes</taxon>
    </lineage>
</organism>
<evidence type="ECO:0008006" key="2">
    <source>
        <dbReference type="Google" id="ProtNLM"/>
    </source>
</evidence>
<gene>
    <name evidence="1" type="ORF">MM415A03066_0011</name>
</gene>
<dbReference type="SUPFAM" id="SSF52309">
    <property type="entry name" value="N-(deoxy)ribosyltransferase-like"/>
    <property type="match status" value="1"/>
</dbReference>
<name>A0A6M3JPC7_9ZZZZ</name>
<reference evidence="1" key="1">
    <citation type="submission" date="2020-03" db="EMBL/GenBank/DDBJ databases">
        <title>The deep terrestrial virosphere.</title>
        <authorList>
            <person name="Holmfeldt K."/>
            <person name="Nilsson E."/>
            <person name="Simone D."/>
            <person name="Lopez-Fernandez M."/>
            <person name="Wu X."/>
            <person name="de Brujin I."/>
            <person name="Lundin D."/>
            <person name="Andersson A."/>
            <person name="Bertilsson S."/>
            <person name="Dopson M."/>
        </authorList>
    </citation>
    <scope>NUCLEOTIDE SEQUENCE</scope>
    <source>
        <strain evidence="1">MM415A03066</strain>
    </source>
</reference>
<proteinExistence type="predicted"/>
<dbReference type="AlphaFoldDB" id="A0A6M3JPC7"/>
<sequence length="115" mass="12815">MTLRVYVAGPLTSPTQEGEEQNAQRAMEAGAQLLLAGLCPFIPHLTLWFDKYVKTQGVQLGHLDYLTWDFGWLDICDALLYLGPSPGADEERSRAEDLGIPVFTTAEEVKTWARC</sequence>
<protein>
    <recommendedName>
        <fullName evidence="2">DUF4406 domain-containing protein</fullName>
    </recommendedName>
</protein>
<accession>A0A6M3JPC7</accession>